<evidence type="ECO:0000313" key="4">
    <source>
        <dbReference type="Proteomes" id="UP000248340"/>
    </source>
</evidence>
<feature type="transmembrane region" description="Helical" evidence="2">
    <location>
        <begin position="50"/>
        <end position="70"/>
    </location>
</feature>
<keyword evidence="2" id="KW-0472">Membrane</keyword>
<feature type="transmembrane region" description="Helical" evidence="2">
    <location>
        <begin position="188"/>
        <end position="207"/>
    </location>
</feature>
<dbReference type="AlphaFoldDB" id="A0A319CPG5"/>
<dbReference type="VEuPathDB" id="FungiDB:BO82DRAFT_408248"/>
<organism evidence="3 4">
    <name type="scientific">Aspergillus uvarum CBS 121591</name>
    <dbReference type="NCBI Taxonomy" id="1448315"/>
    <lineage>
        <taxon>Eukaryota</taxon>
        <taxon>Fungi</taxon>
        <taxon>Dikarya</taxon>
        <taxon>Ascomycota</taxon>
        <taxon>Pezizomycotina</taxon>
        <taxon>Eurotiomycetes</taxon>
        <taxon>Eurotiomycetidae</taxon>
        <taxon>Eurotiales</taxon>
        <taxon>Aspergillaceae</taxon>
        <taxon>Aspergillus</taxon>
        <taxon>Aspergillus subgen. Circumdati</taxon>
    </lineage>
</organism>
<name>A0A319CPG5_9EURO</name>
<feature type="transmembrane region" description="Helical" evidence="2">
    <location>
        <begin position="227"/>
        <end position="248"/>
    </location>
</feature>
<dbReference type="GeneID" id="37142422"/>
<keyword evidence="2" id="KW-0812">Transmembrane</keyword>
<evidence type="ECO:0000256" key="1">
    <source>
        <dbReference type="SAM" id="MobiDB-lite"/>
    </source>
</evidence>
<dbReference type="OrthoDB" id="7464126at2759"/>
<dbReference type="Proteomes" id="UP000248340">
    <property type="component" value="Unassembled WGS sequence"/>
</dbReference>
<keyword evidence="4" id="KW-1185">Reference proteome</keyword>
<keyword evidence="2" id="KW-1133">Transmembrane helix</keyword>
<feature type="compositionally biased region" description="Polar residues" evidence="1">
    <location>
        <begin position="703"/>
        <end position="712"/>
    </location>
</feature>
<dbReference type="STRING" id="1448315.A0A319CPG5"/>
<feature type="transmembrane region" description="Helical" evidence="2">
    <location>
        <begin position="315"/>
        <end position="335"/>
    </location>
</feature>
<gene>
    <name evidence="3" type="ORF">BO82DRAFT_408248</name>
</gene>
<protein>
    <submittedName>
        <fullName evidence="3">Uncharacterized protein</fullName>
    </submittedName>
</protein>
<evidence type="ECO:0000256" key="2">
    <source>
        <dbReference type="SAM" id="Phobius"/>
    </source>
</evidence>
<reference evidence="3 4" key="1">
    <citation type="submission" date="2016-12" db="EMBL/GenBank/DDBJ databases">
        <title>The genomes of Aspergillus section Nigri reveals drivers in fungal speciation.</title>
        <authorList>
            <consortium name="DOE Joint Genome Institute"/>
            <person name="Vesth T.C."/>
            <person name="Nybo J."/>
            <person name="Theobald S."/>
            <person name="Brandl J."/>
            <person name="Frisvad J.C."/>
            <person name="Nielsen K.F."/>
            <person name="Lyhne E.K."/>
            <person name="Kogle M.E."/>
            <person name="Kuo A."/>
            <person name="Riley R."/>
            <person name="Clum A."/>
            <person name="Nolan M."/>
            <person name="Lipzen A."/>
            <person name="Salamov A."/>
            <person name="Henrissat B."/>
            <person name="Wiebenga A."/>
            <person name="De Vries R.P."/>
            <person name="Grigoriev I.V."/>
            <person name="Mortensen U.H."/>
            <person name="Andersen M.R."/>
            <person name="Baker S.E."/>
        </authorList>
    </citation>
    <scope>NUCLEOTIDE SEQUENCE [LARGE SCALE GENOMIC DNA]</scope>
    <source>
        <strain evidence="3 4">CBS 121591</strain>
    </source>
</reference>
<feature type="region of interest" description="Disordered" evidence="1">
    <location>
        <begin position="682"/>
        <end position="728"/>
    </location>
</feature>
<feature type="compositionally biased region" description="Polar residues" evidence="1">
    <location>
        <begin position="801"/>
        <end position="810"/>
    </location>
</feature>
<dbReference type="EMBL" id="KZ821674">
    <property type="protein sequence ID" value="PYH87104.1"/>
    <property type="molecule type" value="Genomic_DNA"/>
</dbReference>
<dbReference type="RefSeq" id="XP_025497304.1">
    <property type="nucleotide sequence ID" value="XM_025639680.1"/>
</dbReference>
<accession>A0A319CPG5</accession>
<evidence type="ECO:0000313" key="3">
    <source>
        <dbReference type="EMBL" id="PYH87104.1"/>
    </source>
</evidence>
<proteinExistence type="predicted"/>
<feature type="region of interest" description="Disordered" evidence="1">
    <location>
        <begin position="768"/>
        <end position="824"/>
    </location>
</feature>
<sequence>MAPTGNSTSSLADNLSFGFIAQVLPFLALFGEDATRYYLAQAVDWPDYLLFAIGPLGVIFIISTTFRILGTQFLKSKLGRGHEESALIEKELLSSTSFNTCELWNGVSVDRSTENGQIQGFWVYKKKNQDKPILKMPEEIKHPATGGNLFSPLGLVPEVDDRFDSIREERKPPNLLLNLCSHSRRSNILALFFAIPFQLSLIVLAVLTYVQHLGSLTKVHGYDTHAYAAGLAIGGTTALFIGLVLCAYEISKTAVRVVWKPLATRTRDKAYLLWLQRGLPNGAPRYKSYIILKEVQDGILESHYRPSFTYGKGNGLVCFFIILCVGLGYPVQVVGVAGMHYPLQITLFGGTVIMAIIRVALRQVPRPTTAIQTHPEHEMDWMALILALSPNNDYIEGIQSKKTPEWALDETKGWWSCKVNSPNTDHSRRSEALMLQRIDLERLCGWGCPATEKGRAVGLAIELLANKWEYDMGVSLRTYIVDKLVWQIPVKVGENFESVEFSVNFKDGGWQADTDRITSALSLWLFHAKKKQCSAMRHANPRSVFCLGSPFELNEENYRNLSARLRFVKPWNPGDRRVARYNKFQVSKREMPRDLIAGFQDHSMPGRTLRAGNYNTNWTLDQEKNEFISVSTYMDCETARSLGYAPAIVSFNDITTLYALHILSAFSSVLFSEYYGINNISVTKPKGKEPKGKEPAGTGPAKSTETTDTGSKGEQAGAQDRTDHQSTETSLLADAMYLERLAQQMYTMGLAEQEDILLTLLASVDRAEKKPIPDNPSPEISQSTRSELETELRAAGAGQSRVESSTSLETDQGLLHSVSGRWPK</sequence>